<reference evidence="11" key="1">
    <citation type="journal article" date="2014" name="Int. J. Syst. Evol. Microbiol.">
        <title>Complete genome sequence of Corynebacterium casei LMG S-19264T (=DSM 44701T), isolated from a smear-ripened cheese.</title>
        <authorList>
            <consortium name="US DOE Joint Genome Institute (JGI-PGF)"/>
            <person name="Walter F."/>
            <person name="Albersmeier A."/>
            <person name="Kalinowski J."/>
            <person name="Ruckert C."/>
        </authorList>
    </citation>
    <scope>NUCLEOTIDE SEQUENCE</scope>
    <source>
        <strain evidence="11">VKM Ac-1958</strain>
    </source>
</reference>
<keyword evidence="5" id="KW-0378">Hydrolase</keyword>
<dbReference type="InterPro" id="IPR036950">
    <property type="entry name" value="PBP_transglycosylase"/>
</dbReference>
<comment type="catalytic activity">
    <reaction evidence="7">
        <text>Preferential cleavage: (Ac)2-L-Lys-D-Ala-|-D-Ala. Also transpeptidation of peptidyl-alanyl moieties that are N-acyl substituents of D-alanine.</text>
        <dbReference type="EC" id="3.4.16.4"/>
    </reaction>
</comment>
<dbReference type="GO" id="GO:0009002">
    <property type="term" value="F:serine-type D-Ala-D-Ala carboxypeptidase activity"/>
    <property type="evidence" value="ECO:0007669"/>
    <property type="project" value="UniProtKB-EC"/>
</dbReference>
<organism evidence="11 12">
    <name type="scientific">Microbacterium keratanolyticum</name>
    <dbReference type="NCBI Taxonomy" id="67574"/>
    <lineage>
        <taxon>Bacteria</taxon>
        <taxon>Bacillati</taxon>
        <taxon>Actinomycetota</taxon>
        <taxon>Actinomycetes</taxon>
        <taxon>Micrococcales</taxon>
        <taxon>Microbacteriaceae</taxon>
        <taxon>Microbacterium</taxon>
    </lineage>
</organism>
<dbReference type="PROSITE" id="PS51178">
    <property type="entry name" value="PASTA"/>
    <property type="match status" value="2"/>
</dbReference>
<keyword evidence="4" id="KW-0808">Transferase</keyword>
<dbReference type="Gene3D" id="3.40.710.10">
    <property type="entry name" value="DD-peptidase/beta-lactamase superfamily"/>
    <property type="match status" value="1"/>
</dbReference>
<evidence type="ECO:0000256" key="2">
    <source>
        <dbReference type="ARBA" id="ARBA00022670"/>
    </source>
</evidence>
<evidence type="ECO:0000313" key="11">
    <source>
        <dbReference type="EMBL" id="GLK01693.1"/>
    </source>
</evidence>
<evidence type="ECO:0000259" key="10">
    <source>
        <dbReference type="PROSITE" id="PS51178"/>
    </source>
</evidence>
<dbReference type="InterPro" id="IPR001460">
    <property type="entry name" value="PCN-bd_Tpept"/>
</dbReference>
<keyword evidence="12" id="KW-1185">Reference proteome</keyword>
<dbReference type="Pfam" id="PF00912">
    <property type="entry name" value="Transgly"/>
    <property type="match status" value="1"/>
</dbReference>
<evidence type="ECO:0000256" key="6">
    <source>
        <dbReference type="ARBA" id="ARBA00023268"/>
    </source>
</evidence>
<dbReference type="Proteomes" id="UP001142325">
    <property type="component" value="Unassembled WGS sequence"/>
</dbReference>
<comment type="catalytic activity">
    <reaction evidence="8">
        <text>[GlcNAc-(1-&gt;4)-Mur2Ac(oyl-L-Ala-gamma-D-Glu-L-Lys-D-Ala-D-Ala)](n)-di-trans,octa-cis-undecaprenyl diphosphate + beta-D-GlcNAc-(1-&gt;4)-Mur2Ac(oyl-L-Ala-gamma-D-Glu-L-Lys-D-Ala-D-Ala)-di-trans,octa-cis-undecaprenyl diphosphate = [GlcNAc-(1-&gt;4)-Mur2Ac(oyl-L-Ala-gamma-D-Glu-L-Lys-D-Ala-D-Ala)](n+1)-di-trans,octa-cis-undecaprenyl diphosphate + di-trans,octa-cis-undecaprenyl diphosphate + H(+)</text>
        <dbReference type="Rhea" id="RHEA:23708"/>
        <dbReference type="Rhea" id="RHEA-COMP:9602"/>
        <dbReference type="Rhea" id="RHEA-COMP:9603"/>
        <dbReference type="ChEBI" id="CHEBI:15378"/>
        <dbReference type="ChEBI" id="CHEBI:58405"/>
        <dbReference type="ChEBI" id="CHEBI:60033"/>
        <dbReference type="ChEBI" id="CHEBI:78435"/>
        <dbReference type="EC" id="2.4.99.28"/>
    </reaction>
</comment>
<dbReference type="RefSeq" id="WP_204939317.1">
    <property type="nucleotide sequence ID" value="NZ_BAAAUM010000001.1"/>
</dbReference>
<evidence type="ECO:0000256" key="4">
    <source>
        <dbReference type="ARBA" id="ARBA00022679"/>
    </source>
</evidence>
<reference evidence="11" key="2">
    <citation type="submission" date="2023-01" db="EMBL/GenBank/DDBJ databases">
        <authorList>
            <person name="Sun Q."/>
            <person name="Evtushenko L."/>
        </authorList>
    </citation>
    <scope>NUCLEOTIDE SEQUENCE</scope>
    <source>
        <strain evidence="11">VKM Ac-1958</strain>
    </source>
</reference>
<sequence length="861" mass="91052">MPHSTRTAKGVLGGLAGLVGLSVVAGVLVTATVTPAIAVTGATASNAIGLFEALPSNLEVDRPMEPTTIYYYTADGVPVQLARFYDQNRVPVTYDGVAQVMYDAILSSEDKNFYKHGGVDLLGTTKALIDNLRGTSTRGGSSISQQYVKNVLLQECERGVSLQDEERTEKLEQCWLEASASVGPKGIQRKLQEMRFALQIEKEYSKNDILLGYLNLANFGGTTYGIEAAAQRYFSVSAANLSISQAAILAGMVQNPNSYRIDQPTGSMYDSETDSWYNSADDGYAETLTRRNYVLERLLIDGKISQEQYDASYAEPITPVLSSPPSGCGDAGRNAYFCQYVKTTLENDPAFGATEEERRDNLLRGGLDIYTSLSPSIQQAGIDVMDNSFAASIEGMDFGAAGVTIEASTGRILGMVQNTVFSEEEALATTPGYSSLVYAADYDHGGSIGFPVGSTYKLFTLLDWLEKGKSLNERLDGKNRRFTKMSCDGSPVPFTSDVANAGRVGGYNGTPMQFTAGSLNSGYFAMAEKLNLCDINRVADRMGVHLGNMGKVTDENVPFNVLGDKAIAPLEMASAYATVANKGITCTPRAIDRVIGPDGTDIPVPPPSCTQTISPEVAATAAYALEGVMSGDGTGTASRTGDGVPLIGKTGTHNDEQTMMITSSTYATTAVWVGQANGFLDLWDFYSYGNNLLNLRHELTPAMQRAANDIYGGDAFPGPAQKLLVRPMVDLPDVVGMSQADAVKRLEDAGFEVEVTDPYASDIAAGVIALQSPGPGQVYGGSTVYISPSSGKGATVPNVAGEKPADAVAKLQAAGFSSVSLGTCSPGSGGPDGSVTSSNPPAGTMTAKSTPIVLNYKKQTC</sequence>
<evidence type="ECO:0000313" key="12">
    <source>
        <dbReference type="Proteomes" id="UP001142325"/>
    </source>
</evidence>
<evidence type="ECO:0000256" key="3">
    <source>
        <dbReference type="ARBA" id="ARBA00022676"/>
    </source>
</evidence>
<dbReference type="PANTHER" id="PTHR32282">
    <property type="entry name" value="BINDING PROTEIN TRANSPEPTIDASE, PUTATIVE-RELATED"/>
    <property type="match status" value="1"/>
</dbReference>
<evidence type="ECO:0000256" key="9">
    <source>
        <dbReference type="SAM" id="MobiDB-lite"/>
    </source>
</evidence>
<feature type="domain" description="PASTA" evidence="10">
    <location>
        <begin position="718"/>
        <end position="786"/>
    </location>
</feature>
<evidence type="ECO:0000256" key="5">
    <source>
        <dbReference type="ARBA" id="ARBA00022801"/>
    </source>
</evidence>
<dbReference type="GO" id="GO:0030288">
    <property type="term" value="C:outer membrane-bounded periplasmic space"/>
    <property type="evidence" value="ECO:0007669"/>
    <property type="project" value="TreeGrafter"/>
</dbReference>
<dbReference type="Gene3D" id="1.10.3810.10">
    <property type="entry name" value="Biosynthetic peptidoglycan transglycosylase-like"/>
    <property type="match status" value="1"/>
</dbReference>
<dbReference type="GO" id="GO:0008955">
    <property type="term" value="F:peptidoglycan glycosyltransferase activity"/>
    <property type="evidence" value="ECO:0007669"/>
    <property type="project" value="UniProtKB-EC"/>
</dbReference>
<keyword evidence="2" id="KW-0645">Protease</keyword>
<dbReference type="InterPro" id="IPR023346">
    <property type="entry name" value="Lysozyme-like_dom_sf"/>
</dbReference>
<dbReference type="GO" id="GO:0008658">
    <property type="term" value="F:penicillin binding"/>
    <property type="evidence" value="ECO:0007669"/>
    <property type="project" value="InterPro"/>
</dbReference>
<keyword evidence="1 11" id="KW-0121">Carboxypeptidase</keyword>
<feature type="region of interest" description="Disordered" evidence="9">
    <location>
        <begin position="823"/>
        <end position="849"/>
    </location>
</feature>
<gene>
    <name evidence="11" type="ORF">GCM10017596_14080</name>
</gene>
<dbReference type="PANTHER" id="PTHR32282:SF33">
    <property type="entry name" value="PEPTIDOGLYCAN GLYCOSYLTRANSFERASE"/>
    <property type="match status" value="1"/>
</dbReference>
<dbReference type="GO" id="GO:0006508">
    <property type="term" value="P:proteolysis"/>
    <property type="evidence" value="ECO:0007669"/>
    <property type="project" value="UniProtKB-KW"/>
</dbReference>
<dbReference type="AlphaFoldDB" id="A0A9W6HRT2"/>
<accession>A0A9W6HRT2</accession>
<name>A0A9W6HRT2_9MICO</name>
<protein>
    <submittedName>
        <fullName evidence="11">Carboxypeptidase</fullName>
    </submittedName>
</protein>
<keyword evidence="3" id="KW-0328">Glycosyltransferase</keyword>
<feature type="compositionally biased region" description="Polar residues" evidence="9">
    <location>
        <begin position="834"/>
        <end position="849"/>
    </location>
</feature>
<dbReference type="SUPFAM" id="SSF56601">
    <property type="entry name" value="beta-lactamase/transpeptidase-like"/>
    <property type="match status" value="1"/>
</dbReference>
<dbReference type="Pfam" id="PF03793">
    <property type="entry name" value="PASTA"/>
    <property type="match status" value="2"/>
</dbReference>
<dbReference type="Pfam" id="PF00905">
    <property type="entry name" value="Transpeptidase"/>
    <property type="match status" value="1"/>
</dbReference>
<evidence type="ECO:0000256" key="8">
    <source>
        <dbReference type="ARBA" id="ARBA00049902"/>
    </source>
</evidence>
<dbReference type="SUPFAM" id="SSF53955">
    <property type="entry name" value="Lysozyme-like"/>
    <property type="match status" value="1"/>
</dbReference>
<keyword evidence="6" id="KW-0511">Multifunctional enzyme</keyword>
<dbReference type="InterPro" id="IPR050396">
    <property type="entry name" value="Glycosyltr_51/Transpeptidase"/>
</dbReference>
<evidence type="ECO:0000256" key="7">
    <source>
        <dbReference type="ARBA" id="ARBA00034000"/>
    </source>
</evidence>
<comment type="caution">
    <text evidence="11">The sequence shown here is derived from an EMBL/GenBank/DDBJ whole genome shotgun (WGS) entry which is preliminary data.</text>
</comment>
<dbReference type="InterPro" id="IPR001264">
    <property type="entry name" value="Glyco_trans_51"/>
</dbReference>
<dbReference type="GO" id="GO:0009252">
    <property type="term" value="P:peptidoglycan biosynthetic process"/>
    <property type="evidence" value="ECO:0007669"/>
    <property type="project" value="TreeGrafter"/>
</dbReference>
<dbReference type="SMART" id="SM00740">
    <property type="entry name" value="PASTA"/>
    <property type="match status" value="2"/>
</dbReference>
<dbReference type="InterPro" id="IPR005543">
    <property type="entry name" value="PASTA_dom"/>
</dbReference>
<dbReference type="CDD" id="cd06577">
    <property type="entry name" value="PASTA_pknB"/>
    <property type="match status" value="2"/>
</dbReference>
<dbReference type="Gene3D" id="3.30.10.20">
    <property type="match status" value="2"/>
</dbReference>
<proteinExistence type="predicted"/>
<dbReference type="EMBL" id="BSET01000001">
    <property type="protein sequence ID" value="GLK01693.1"/>
    <property type="molecule type" value="Genomic_DNA"/>
</dbReference>
<feature type="domain" description="PASTA" evidence="10">
    <location>
        <begin position="787"/>
        <end position="858"/>
    </location>
</feature>
<dbReference type="InterPro" id="IPR012338">
    <property type="entry name" value="Beta-lactam/transpept-like"/>
</dbReference>
<evidence type="ECO:0000256" key="1">
    <source>
        <dbReference type="ARBA" id="ARBA00022645"/>
    </source>
</evidence>